<dbReference type="Proteomes" id="UP000054018">
    <property type="component" value="Unassembled WGS sequence"/>
</dbReference>
<reference evidence="2" key="2">
    <citation type="submission" date="2015-01" db="EMBL/GenBank/DDBJ databases">
        <title>Evolutionary Origins and Diversification of the Mycorrhizal Mutualists.</title>
        <authorList>
            <consortium name="DOE Joint Genome Institute"/>
            <consortium name="Mycorrhizal Genomics Consortium"/>
            <person name="Kohler A."/>
            <person name="Kuo A."/>
            <person name="Nagy L.G."/>
            <person name="Floudas D."/>
            <person name="Copeland A."/>
            <person name="Barry K.W."/>
            <person name="Cichocki N."/>
            <person name="Veneault-Fourrey C."/>
            <person name="LaButti K."/>
            <person name="Lindquist E.A."/>
            <person name="Lipzen A."/>
            <person name="Lundell T."/>
            <person name="Morin E."/>
            <person name="Murat C."/>
            <person name="Riley R."/>
            <person name="Ohm R."/>
            <person name="Sun H."/>
            <person name="Tunlid A."/>
            <person name="Henrissat B."/>
            <person name="Grigoriev I.V."/>
            <person name="Hibbett D.S."/>
            <person name="Martin F."/>
        </authorList>
    </citation>
    <scope>NUCLEOTIDE SEQUENCE [LARGE SCALE GENOMIC DNA]</scope>
    <source>
        <strain evidence="2">441</strain>
    </source>
</reference>
<proteinExistence type="predicted"/>
<sequence length="110" mass="11859">MGTQVVRCSFIHPPSALSLAVPCVSSVTVRYNTCSRALSKWWSFFSSCPRLPSIPLLAVLRQPRSAGASTFHTLTSTASLAVQHILAQLFLGICTTKCLTALLLRALNTP</sequence>
<dbReference type="AlphaFoldDB" id="A0A0C9ZHW6"/>
<dbReference type="HOGENOM" id="CLU_2172058_0_0_1"/>
<gene>
    <name evidence="1" type="ORF">PISMIDRAFT_624109</name>
</gene>
<accession>A0A0C9ZHW6</accession>
<name>A0A0C9ZHW6_9AGAM</name>
<reference evidence="1 2" key="1">
    <citation type="submission" date="2014-04" db="EMBL/GenBank/DDBJ databases">
        <authorList>
            <consortium name="DOE Joint Genome Institute"/>
            <person name="Kuo A."/>
            <person name="Kohler A."/>
            <person name="Costa M.D."/>
            <person name="Nagy L.G."/>
            <person name="Floudas D."/>
            <person name="Copeland A."/>
            <person name="Barry K.W."/>
            <person name="Cichocki N."/>
            <person name="Veneault-Fourrey C."/>
            <person name="LaButti K."/>
            <person name="Lindquist E.A."/>
            <person name="Lipzen A."/>
            <person name="Lundell T."/>
            <person name="Morin E."/>
            <person name="Murat C."/>
            <person name="Sun H."/>
            <person name="Tunlid A."/>
            <person name="Henrissat B."/>
            <person name="Grigoriev I.V."/>
            <person name="Hibbett D.S."/>
            <person name="Martin F."/>
            <person name="Nordberg H.P."/>
            <person name="Cantor M.N."/>
            <person name="Hua S.X."/>
        </authorList>
    </citation>
    <scope>NUCLEOTIDE SEQUENCE [LARGE SCALE GENOMIC DNA]</scope>
    <source>
        <strain evidence="1 2">441</strain>
    </source>
</reference>
<dbReference type="EMBL" id="KN833782">
    <property type="protein sequence ID" value="KIK19578.1"/>
    <property type="molecule type" value="Genomic_DNA"/>
</dbReference>
<evidence type="ECO:0000313" key="2">
    <source>
        <dbReference type="Proteomes" id="UP000054018"/>
    </source>
</evidence>
<evidence type="ECO:0000313" key="1">
    <source>
        <dbReference type="EMBL" id="KIK19578.1"/>
    </source>
</evidence>
<organism evidence="1 2">
    <name type="scientific">Pisolithus microcarpus 441</name>
    <dbReference type="NCBI Taxonomy" id="765257"/>
    <lineage>
        <taxon>Eukaryota</taxon>
        <taxon>Fungi</taxon>
        <taxon>Dikarya</taxon>
        <taxon>Basidiomycota</taxon>
        <taxon>Agaricomycotina</taxon>
        <taxon>Agaricomycetes</taxon>
        <taxon>Agaricomycetidae</taxon>
        <taxon>Boletales</taxon>
        <taxon>Sclerodermatineae</taxon>
        <taxon>Pisolithaceae</taxon>
        <taxon>Pisolithus</taxon>
    </lineage>
</organism>
<protein>
    <submittedName>
        <fullName evidence="1">Uncharacterized protein</fullName>
    </submittedName>
</protein>
<keyword evidence="2" id="KW-1185">Reference proteome</keyword>